<dbReference type="EMBL" id="AZBU02000002">
    <property type="protein sequence ID" value="TKR96285.1"/>
    <property type="molecule type" value="Genomic_DNA"/>
</dbReference>
<accession>A0A4V6A6Z0</accession>
<organism evidence="1 2">
    <name type="scientific">Steinernema carpocapsae</name>
    <name type="common">Entomopathogenic nematode</name>
    <dbReference type="NCBI Taxonomy" id="34508"/>
    <lineage>
        <taxon>Eukaryota</taxon>
        <taxon>Metazoa</taxon>
        <taxon>Ecdysozoa</taxon>
        <taxon>Nematoda</taxon>
        <taxon>Chromadorea</taxon>
        <taxon>Rhabditida</taxon>
        <taxon>Tylenchina</taxon>
        <taxon>Panagrolaimomorpha</taxon>
        <taxon>Strongyloidoidea</taxon>
        <taxon>Steinernematidae</taxon>
        <taxon>Steinernema</taxon>
    </lineage>
</organism>
<keyword evidence="2" id="KW-1185">Reference proteome</keyword>
<dbReference type="Proteomes" id="UP000298663">
    <property type="component" value="Unassembled WGS sequence"/>
</dbReference>
<evidence type="ECO:0000313" key="1">
    <source>
        <dbReference type="EMBL" id="TKR96285.1"/>
    </source>
</evidence>
<sequence>MQEFLVCCLSSSFSHKIRSKNSFPSRALIQLLQTGRIIQLVSYRLRVHRTLLHNTQCKNSVRTYYTTRRFRKRFKRPAVMGFGDRLRRATCAKAASRLHKVRDNLISHRSLTSRIV</sequence>
<reference evidence="1 2" key="2">
    <citation type="journal article" date="2019" name="G3 (Bethesda)">
        <title>Hybrid Assembly of the Genome of the Entomopathogenic Nematode Steinernema carpocapsae Identifies the X-Chromosome.</title>
        <authorList>
            <person name="Serra L."/>
            <person name="Macchietto M."/>
            <person name="Macias-Munoz A."/>
            <person name="McGill C.J."/>
            <person name="Rodriguez I.M."/>
            <person name="Rodriguez B."/>
            <person name="Murad R."/>
            <person name="Mortazavi A."/>
        </authorList>
    </citation>
    <scope>NUCLEOTIDE SEQUENCE [LARGE SCALE GENOMIC DNA]</scope>
    <source>
        <strain evidence="1 2">ALL</strain>
    </source>
</reference>
<gene>
    <name evidence="1" type="ORF">L596_010330</name>
</gene>
<evidence type="ECO:0000313" key="2">
    <source>
        <dbReference type="Proteomes" id="UP000298663"/>
    </source>
</evidence>
<comment type="caution">
    <text evidence="1">The sequence shown here is derived from an EMBL/GenBank/DDBJ whole genome shotgun (WGS) entry which is preliminary data.</text>
</comment>
<proteinExistence type="predicted"/>
<dbReference type="AlphaFoldDB" id="A0A4V6A6Z0"/>
<name>A0A4V6A6Z0_STECR</name>
<reference evidence="1 2" key="1">
    <citation type="journal article" date="2015" name="Genome Biol.">
        <title>Comparative genomics of Steinernema reveals deeply conserved gene regulatory networks.</title>
        <authorList>
            <person name="Dillman A.R."/>
            <person name="Macchietto M."/>
            <person name="Porter C.F."/>
            <person name="Rogers A."/>
            <person name="Williams B."/>
            <person name="Antoshechkin I."/>
            <person name="Lee M.M."/>
            <person name="Goodwin Z."/>
            <person name="Lu X."/>
            <person name="Lewis E.E."/>
            <person name="Goodrich-Blair H."/>
            <person name="Stock S.P."/>
            <person name="Adams B.J."/>
            <person name="Sternberg P.W."/>
            <person name="Mortazavi A."/>
        </authorList>
    </citation>
    <scope>NUCLEOTIDE SEQUENCE [LARGE SCALE GENOMIC DNA]</scope>
    <source>
        <strain evidence="1 2">ALL</strain>
    </source>
</reference>
<protein>
    <submittedName>
        <fullName evidence="1">Uncharacterized protein</fullName>
    </submittedName>
</protein>